<feature type="transmembrane region" description="Helical" evidence="6">
    <location>
        <begin position="163"/>
        <end position="185"/>
    </location>
</feature>
<feature type="transmembrane region" description="Helical" evidence="6">
    <location>
        <begin position="98"/>
        <end position="124"/>
    </location>
</feature>
<dbReference type="Ensembl" id="ENSCRFT00000014253.1">
    <property type="protein sequence ID" value="ENSCRFP00000013771.1"/>
    <property type="gene ID" value="ENSCRFG00000010660.1"/>
</dbReference>
<sequence length="235" mass="25023">GCVRVSHLDAGSHRKVLMTTGLILLILGHLNFITGALVHGTVLRFVLTARDATSLHYGVTNSASVVAALLTISCGVSALLLSRYLLPSLPLLSLPQKWALLSLSACSSLCCLCCLLGLLVAIGLTLGNQGRVLLAPCSMASVALAPVSRECPFDPTRVYSSTLSLWAISLLLEAMEIFFSIRCLLLTLELLRLGRCCCRGMIRMKPRCWEGLSSLGGDAASILPPVKPVQEPPRG</sequence>
<feature type="transmembrane region" description="Helical" evidence="6">
    <location>
        <begin position="21"/>
        <end position="43"/>
    </location>
</feature>
<dbReference type="GO" id="GO:0016020">
    <property type="term" value="C:membrane"/>
    <property type="evidence" value="ECO:0007669"/>
    <property type="project" value="UniProtKB-SubCell"/>
</dbReference>
<name>A0A8C3R109_9PASS</name>
<evidence type="ECO:0000256" key="5">
    <source>
        <dbReference type="ARBA" id="ARBA00023136"/>
    </source>
</evidence>
<evidence type="ECO:0000256" key="4">
    <source>
        <dbReference type="ARBA" id="ARBA00022989"/>
    </source>
</evidence>
<keyword evidence="5 6" id="KW-0472">Membrane</keyword>
<evidence type="ECO:0000256" key="2">
    <source>
        <dbReference type="ARBA" id="ARBA00011030"/>
    </source>
</evidence>
<evidence type="ECO:0000256" key="3">
    <source>
        <dbReference type="ARBA" id="ARBA00022692"/>
    </source>
</evidence>
<evidence type="ECO:0000256" key="1">
    <source>
        <dbReference type="ARBA" id="ARBA00004141"/>
    </source>
</evidence>
<dbReference type="PANTHER" id="PTHR31258:SF2">
    <property type="entry name" value="TRANSMEMBRANE PROTEIN 54"/>
    <property type="match status" value="1"/>
</dbReference>
<evidence type="ECO:0000313" key="8">
    <source>
        <dbReference type="Proteomes" id="UP000694396"/>
    </source>
</evidence>
<keyword evidence="8" id="KW-1185">Reference proteome</keyword>
<proteinExistence type="inferred from homology"/>
<dbReference type="Pfam" id="PF12304">
    <property type="entry name" value="BCLP"/>
    <property type="match status" value="1"/>
</dbReference>
<evidence type="ECO:0000256" key="6">
    <source>
        <dbReference type="SAM" id="Phobius"/>
    </source>
</evidence>
<reference evidence="7" key="2">
    <citation type="submission" date="2025-09" db="UniProtKB">
        <authorList>
            <consortium name="Ensembl"/>
        </authorList>
    </citation>
    <scope>IDENTIFICATION</scope>
</reference>
<evidence type="ECO:0000313" key="7">
    <source>
        <dbReference type="Ensembl" id="ENSCRFP00000013771.1"/>
    </source>
</evidence>
<dbReference type="InterPro" id="IPR020977">
    <property type="entry name" value="Beta-casein-like"/>
</dbReference>
<dbReference type="PANTHER" id="PTHR31258">
    <property type="entry name" value="KERATINOCYTE-ASSOCIATED PROTEIN 3"/>
    <property type="match status" value="1"/>
</dbReference>
<organism evidence="7 8">
    <name type="scientific">Cyanoderma ruficeps</name>
    <name type="common">rufous-capped babbler</name>
    <dbReference type="NCBI Taxonomy" id="181631"/>
    <lineage>
        <taxon>Eukaryota</taxon>
        <taxon>Metazoa</taxon>
        <taxon>Chordata</taxon>
        <taxon>Craniata</taxon>
        <taxon>Vertebrata</taxon>
        <taxon>Euteleostomi</taxon>
        <taxon>Archelosauria</taxon>
        <taxon>Archosauria</taxon>
        <taxon>Dinosauria</taxon>
        <taxon>Saurischia</taxon>
        <taxon>Theropoda</taxon>
        <taxon>Coelurosauria</taxon>
        <taxon>Aves</taxon>
        <taxon>Neognathae</taxon>
        <taxon>Neoaves</taxon>
        <taxon>Telluraves</taxon>
        <taxon>Australaves</taxon>
        <taxon>Passeriformes</taxon>
        <taxon>Sylvioidea</taxon>
        <taxon>Timaliidae</taxon>
        <taxon>Cyanoderma</taxon>
    </lineage>
</organism>
<comment type="similarity">
    <text evidence="2">Belongs to the TMEM54 family.</text>
</comment>
<dbReference type="Proteomes" id="UP000694396">
    <property type="component" value="Unplaced"/>
</dbReference>
<accession>A0A8C3R109</accession>
<feature type="transmembrane region" description="Helical" evidence="6">
    <location>
        <begin position="63"/>
        <end position="86"/>
    </location>
</feature>
<reference evidence="7" key="1">
    <citation type="submission" date="2025-08" db="UniProtKB">
        <authorList>
            <consortium name="Ensembl"/>
        </authorList>
    </citation>
    <scope>IDENTIFICATION</scope>
</reference>
<keyword evidence="4 6" id="KW-1133">Transmembrane helix</keyword>
<dbReference type="AlphaFoldDB" id="A0A8C3R109"/>
<keyword evidence="3 6" id="KW-0812">Transmembrane</keyword>
<protein>
    <submittedName>
        <fullName evidence="7">Transmembrane protein 54</fullName>
    </submittedName>
</protein>
<comment type="subcellular location">
    <subcellularLocation>
        <location evidence="1">Membrane</location>
        <topology evidence="1">Multi-pass membrane protein</topology>
    </subcellularLocation>
</comment>